<gene>
    <name evidence="2" type="ORF">IZO911_LOCUS4857</name>
    <name evidence="4" type="ORF">KXQ929_LOCUS3740</name>
    <name evidence="5" type="ORF">OKA104_LOCUS10174</name>
    <name evidence="3" type="ORF">VCS650_LOCUS5134</name>
</gene>
<reference evidence="2" key="1">
    <citation type="submission" date="2021-02" db="EMBL/GenBank/DDBJ databases">
        <authorList>
            <person name="Nowell W R."/>
        </authorList>
    </citation>
    <scope>NUCLEOTIDE SEQUENCE</scope>
</reference>
<dbReference type="EMBL" id="CAJOBB010000123">
    <property type="protein sequence ID" value="CAF3573229.1"/>
    <property type="molecule type" value="Genomic_DNA"/>
</dbReference>
<name>A0A813Q846_9BILA</name>
<keyword evidence="1" id="KW-0812">Transmembrane</keyword>
<dbReference type="Proteomes" id="UP000663860">
    <property type="component" value="Unassembled WGS sequence"/>
</dbReference>
<evidence type="ECO:0000313" key="5">
    <source>
        <dbReference type="EMBL" id="CAF3667222.1"/>
    </source>
</evidence>
<protein>
    <recommendedName>
        <fullName evidence="7">Transmembrane protein</fullName>
    </recommendedName>
</protein>
<evidence type="ECO:0000256" key="1">
    <source>
        <dbReference type="SAM" id="Phobius"/>
    </source>
</evidence>
<feature type="transmembrane region" description="Helical" evidence="1">
    <location>
        <begin position="76"/>
        <end position="103"/>
    </location>
</feature>
<sequence length="115" mass="13591">MCRPTKQQLENENNLNKNYSDQQENILDTIILQQQMELTHLLQIAENLKNDIIKLHNQEQELILRLNMMKKSQTSLLYNIYSFISNRNIFFFVSGFLTGFYIIPTVSKIFSTLCI</sequence>
<dbReference type="AlphaFoldDB" id="A0A813Q846"/>
<dbReference type="EMBL" id="CAJOAY010000446">
    <property type="protein sequence ID" value="CAF3667222.1"/>
    <property type="molecule type" value="Genomic_DNA"/>
</dbReference>
<comment type="caution">
    <text evidence="2">The sequence shown here is derived from an EMBL/GenBank/DDBJ whole genome shotgun (WGS) entry which is preliminary data.</text>
</comment>
<accession>A0A813Q846</accession>
<evidence type="ECO:0000313" key="6">
    <source>
        <dbReference type="Proteomes" id="UP000663860"/>
    </source>
</evidence>
<dbReference type="Proteomes" id="UP000663868">
    <property type="component" value="Unassembled WGS sequence"/>
</dbReference>
<proteinExistence type="predicted"/>
<evidence type="ECO:0000313" key="4">
    <source>
        <dbReference type="EMBL" id="CAF3573229.1"/>
    </source>
</evidence>
<evidence type="ECO:0000313" key="2">
    <source>
        <dbReference type="EMBL" id="CAF0763501.1"/>
    </source>
</evidence>
<organism evidence="2 6">
    <name type="scientific">Adineta steineri</name>
    <dbReference type="NCBI Taxonomy" id="433720"/>
    <lineage>
        <taxon>Eukaryota</taxon>
        <taxon>Metazoa</taxon>
        <taxon>Spiralia</taxon>
        <taxon>Gnathifera</taxon>
        <taxon>Rotifera</taxon>
        <taxon>Eurotatoria</taxon>
        <taxon>Bdelloidea</taxon>
        <taxon>Adinetida</taxon>
        <taxon>Adinetidae</taxon>
        <taxon>Adineta</taxon>
    </lineage>
</organism>
<dbReference type="OrthoDB" id="10026951at2759"/>
<keyword evidence="1" id="KW-1133">Transmembrane helix</keyword>
<dbReference type="Proteomes" id="UP000663891">
    <property type="component" value="Unassembled WGS sequence"/>
</dbReference>
<evidence type="ECO:0008006" key="7">
    <source>
        <dbReference type="Google" id="ProtNLM"/>
    </source>
</evidence>
<evidence type="ECO:0000313" key="3">
    <source>
        <dbReference type="EMBL" id="CAF0822098.1"/>
    </source>
</evidence>
<keyword evidence="1" id="KW-0472">Membrane</keyword>
<dbReference type="Proteomes" id="UP000663881">
    <property type="component" value="Unassembled WGS sequence"/>
</dbReference>
<dbReference type="EMBL" id="CAJNOE010000028">
    <property type="protein sequence ID" value="CAF0763501.1"/>
    <property type="molecule type" value="Genomic_DNA"/>
</dbReference>
<dbReference type="EMBL" id="CAJNON010000029">
    <property type="protein sequence ID" value="CAF0822098.1"/>
    <property type="molecule type" value="Genomic_DNA"/>
</dbReference>